<dbReference type="AlphaFoldDB" id="A0A7J6N1X0"/>
<name>A0A7J6N1X0_PERCH</name>
<accession>A0A7J6N1X0</accession>
<evidence type="ECO:0000256" key="1">
    <source>
        <dbReference type="SAM" id="MobiDB-lite"/>
    </source>
</evidence>
<keyword evidence="3" id="KW-1185">Reference proteome</keyword>
<gene>
    <name evidence="2" type="ORF">FOL47_008947</name>
</gene>
<protein>
    <submittedName>
        <fullName evidence="2">Uncharacterized protein</fullName>
    </submittedName>
</protein>
<evidence type="ECO:0000313" key="2">
    <source>
        <dbReference type="EMBL" id="KAF4677882.1"/>
    </source>
</evidence>
<reference evidence="2 3" key="1">
    <citation type="submission" date="2020-04" db="EMBL/GenBank/DDBJ databases">
        <title>Perkinsus chesapeaki whole genome sequence.</title>
        <authorList>
            <person name="Bogema D.R."/>
        </authorList>
    </citation>
    <scope>NUCLEOTIDE SEQUENCE [LARGE SCALE GENOMIC DNA]</scope>
    <source>
        <strain evidence="2">ATCC PRA-425</strain>
    </source>
</reference>
<dbReference type="OrthoDB" id="437340at2759"/>
<dbReference type="EMBL" id="JAAPAO010000006">
    <property type="protein sequence ID" value="KAF4677882.1"/>
    <property type="molecule type" value="Genomic_DNA"/>
</dbReference>
<proteinExistence type="predicted"/>
<organism evidence="2 3">
    <name type="scientific">Perkinsus chesapeaki</name>
    <name type="common">Clam parasite</name>
    <name type="synonym">Perkinsus andrewsi</name>
    <dbReference type="NCBI Taxonomy" id="330153"/>
    <lineage>
        <taxon>Eukaryota</taxon>
        <taxon>Sar</taxon>
        <taxon>Alveolata</taxon>
        <taxon>Perkinsozoa</taxon>
        <taxon>Perkinsea</taxon>
        <taxon>Perkinsida</taxon>
        <taxon>Perkinsidae</taxon>
        <taxon>Perkinsus</taxon>
    </lineage>
</organism>
<evidence type="ECO:0000313" key="3">
    <source>
        <dbReference type="Proteomes" id="UP000591131"/>
    </source>
</evidence>
<sequence>MAPLVPVKPPRHVPVANGVPVRDGPVVPMVPDIPHGNIYMRQHLSRCHRSAAPTLENKRLEEIKWNNRVDELDARWRGNGFKGEVQYIPFVGRGLIRPLKRDIDLQLSTFAKDNMKHLNDTQMPPENALSALRRAMKDCGCHSRLPQLAAGLPSINPTLGTRIEALPNLRSLTGPALLDAWRCSTPWALCPPPSALNVHFASMPKIKSGTVSSHPLKPSPIPTSGSAPGNGMEIIVKERGSGAELTRLQLPEFCIDHMMMMSPEANLDMMIKHINTAIKPRTVGFLFLQGERCSGITIDDCGDGMILEIE</sequence>
<feature type="region of interest" description="Disordered" evidence="1">
    <location>
        <begin position="209"/>
        <end position="229"/>
    </location>
</feature>
<dbReference type="Proteomes" id="UP000591131">
    <property type="component" value="Unassembled WGS sequence"/>
</dbReference>
<comment type="caution">
    <text evidence="2">The sequence shown here is derived from an EMBL/GenBank/DDBJ whole genome shotgun (WGS) entry which is preliminary data.</text>
</comment>